<dbReference type="PROSITE" id="PS01242">
    <property type="entry name" value="ZF_FPG_1"/>
    <property type="match status" value="1"/>
</dbReference>
<evidence type="ECO:0000256" key="9">
    <source>
        <dbReference type="ARBA" id="ARBA00022833"/>
    </source>
</evidence>
<dbReference type="EMBL" id="PEYT01000021">
    <property type="protein sequence ID" value="PIS23025.1"/>
    <property type="molecule type" value="Genomic_DNA"/>
</dbReference>
<dbReference type="GO" id="GO:0140078">
    <property type="term" value="F:class I DNA-(apurinic or apyrimidinic site) endonuclease activity"/>
    <property type="evidence" value="ECO:0007669"/>
    <property type="project" value="UniProtKB-EC"/>
</dbReference>
<evidence type="ECO:0000256" key="2">
    <source>
        <dbReference type="ARBA" id="ARBA00001947"/>
    </source>
</evidence>
<dbReference type="SMART" id="SM00898">
    <property type="entry name" value="Fapy_DNA_glyco"/>
    <property type="match status" value="1"/>
</dbReference>
<dbReference type="GO" id="GO:0034039">
    <property type="term" value="F:8-oxo-7,8-dihydroguanine DNA N-glycosylase activity"/>
    <property type="evidence" value="ECO:0007669"/>
    <property type="project" value="TreeGrafter"/>
</dbReference>
<evidence type="ECO:0000256" key="1">
    <source>
        <dbReference type="ARBA" id="ARBA00001668"/>
    </source>
</evidence>
<dbReference type="PANTHER" id="PTHR22993:SF9">
    <property type="entry name" value="FORMAMIDOPYRIMIDINE-DNA GLYCOSYLASE"/>
    <property type="match status" value="1"/>
</dbReference>
<dbReference type="InterPro" id="IPR020629">
    <property type="entry name" value="FPG_Glyclase"/>
</dbReference>
<dbReference type="InterPro" id="IPR000214">
    <property type="entry name" value="Znf_DNA_glyclase/AP_lyase"/>
</dbReference>
<dbReference type="InterPro" id="IPR010979">
    <property type="entry name" value="Ribosomal_uS13-like_H2TH"/>
</dbReference>
<dbReference type="PROSITE" id="PS51068">
    <property type="entry name" value="FPG_CAT"/>
    <property type="match status" value="1"/>
</dbReference>
<evidence type="ECO:0000256" key="5">
    <source>
        <dbReference type="ARBA" id="ARBA00022723"/>
    </source>
</evidence>
<dbReference type="Gene3D" id="3.20.190.10">
    <property type="entry name" value="MutM-like, N-terminal"/>
    <property type="match status" value="1"/>
</dbReference>
<organism evidence="19 20">
    <name type="scientific">candidate division WWE3 bacterium CG08_land_8_20_14_0_20_40_13</name>
    <dbReference type="NCBI Taxonomy" id="1975084"/>
    <lineage>
        <taxon>Bacteria</taxon>
        <taxon>Katanobacteria</taxon>
    </lineage>
</organism>
<comment type="caution">
    <text evidence="19">The sequence shown here is derived from an EMBL/GenBank/DDBJ whole genome shotgun (WGS) entry which is preliminary data.</text>
</comment>
<comment type="catalytic activity">
    <reaction evidence="15">
        <text>2'-deoxyribonucleotide-(2'-deoxyribose 5'-phosphate)-2'-deoxyribonucleotide-DNA = a 3'-end 2'-deoxyribonucleotide-(2,3-dehydro-2,3-deoxyribose 5'-phosphate)-DNA + a 5'-end 5'-phospho-2'-deoxyribonucleoside-DNA + H(+)</text>
        <dbReference type="Rhea" id="RHEA:66592"/>
        <dbReference type="Rhea" id="RHEA-COMP:13180"/>
        <dbReference type="Rhea" id="RHEA-COMP:16897"/>
        <dbReference type="Rhea" id="RHEA-COMP:17067"/>
        <dbReference type="ChEBI" id="CHEBI:15378"/>
        <dbReference type="ChEBI" id="CHEBI:136412"/>
        <dbReference type="ChEBI" id="CHEBI:157695"/>
        <dbReference type="ChEBI" id="CHEBI:167181"/>
        <dbReference type="EC" id="4.2.99.18"/>
    </reaction>
</comment>
<evidence type="ECO:0000256" key="3">
    <source>
        <dbReference type="ARBA" id="ARBA00009409"/>
    </source>
</evidence>
<keyword evidence="7 16" id="KW-0863">Zinc-finger</keyword>
<dbReference type="PROSITE" id="PS51066">
    <property type="entry name" value="ZF_FPG_2"/>
    <property type="match status" value="1"/>
</dbReference>
<dbReference type="Gene3D" id="1.10.8.50">
    <property type="match status" value="1"/>
</dbReference>
<dbReference type="SMART" id="SM01232">
    <property type="entry name" value="H2TH"/>
    <property type="match status" value="1"/>
</dbReference>
<evidence type="ECO:0000256" key="10">
    <source>
        <dbReference type="ARBA" id="ARBA00023125"/>
    </source>
</evidence>
<comment type="catalytic activity">
    <reaction evidence="1">
        <text>Hydrolysis of DNA containing ring-opened 7-methylguanine residues, releasing 2,6-diamino-4-hydroxy-5-(N-methyl)formamidopyrimidine.</text>
        <dbReference type="EC" id="3.2.2.23"/>
    </reaction>
</comment>
<dbReference type="SUPFAM" id="SSF57716">
    <property type="entry name" value="Glucocorticoid receptor-like (DNA-binding domain)"/>
    <property type="match status" value="1"/>
</dbReference>
<feature type="domain" description="FPG-type" evidence="17">
    <location>
        <begin position="235"/>
        <end position="269"/>
    </location>
</feature>
<keyword evidence="11" id="KW-0234">DNA repair</keyword>
<comment type="similarity">
    <text evidence="3">Belongs to the FPG family.</text>
</comment>
<dbReference type="Proteomes" id="UP000230340">
    <property type="component" value="Unassembled WGS sequence"/>
</dbReference>
<evidence type="ECO:0000256" key="12">
    <source>
        <dbReference type="ARBA" id="ARBA00023239"/>
    </source>
</evidence>
<evidence type="ECO:0000256" key="6">
    <source>
        <dbReference type="ARBA" id="ARBA00022763"/>
    </source>
</evidence>
<accession>A0A2H0XDZ1</accession>
<dbReference type="PANTHER" id="PTHR22993">
    <property type="entry name" value="FORMAMIDOPYRIMIDINE-DNA GLYCOSYLASE"/>
    <property type="match status" value="1"/>
</dbReference>
<evidence type="ECO:0000256" key="14">
    <source>
        <dbReference type="ARBA" id="ARBA00023295"/>
    </source>
</evidence>
<dbReference type="Pfam" id="PF06827">
    <property type="entry name" value="zf-FPG_IleRS"/>
    <property type="match status" value="1"/>
</dbReference>
<comment type="cofactor">
    <cofactor evidence="2">
        <name>Zn(2+)</name>
        <dbReference type="ChEBI" id="CHEBI:29105"/>
    </cofactor>
</comment>
<keyword evidence="10" id="KW-0238">DNA-binding</keyword>
<proteinExistence type="inferred from homology"/>
<dbReference type="GO" id="GO:0003684">
    <property type="term" value="F:damaged DNA binding"/>
    <property type="evidence" value="ECO:0007669"/>
    <property type="project" value="InterPro"/>
</dbReference>
<dbReference type="InterPro" id="IPR035937">
    <property type="entry name" value="FPG_N"/>
</dbReference>
<evidence type="ECO:0000256" key="16">
    <source>
        <dbReference type="PROSITE-ProRule" id="PRU00391"/>
    </source>
</evidence>
<dbReference type="NCBIfam" id="TIGR00577">
    <property type="entry name" value="fpg"/>
    <property type="match status" value="1"/>
</dbReference>
<feature type="domain" description="Formamidopyrimidine-DNA glycosylase catalytic" evidence="18">
    <location>
        <begin position="2"/>
        <end position="112"/>
    </location>
</feature>
<dbReference type="GO" id="GO:0008270">
    <property type="term" value="F:zinc ion binding"/>
    <property type="evidence" value="ECO:0007669"/>
    <property type="project" value="UniProtKB-KW"/>
</dbReference>
<dbReference type="GO" id="GO:0006284">
    <property type="term" value="P:base-excision repair"/>
    <property type="evidence" value="ECO:0007669"/>
    <property type="project" value="InterPro"/>
</dbReference>
<dbReference type="NCBIfam" id="NF002211">
    <property type="entry name" value="PRK01103.1"/>
    <property type="match status" value="1"/>
</dbReference>
<dbReference type="SUPFAM" id="SSF46946">
    <property type="entry name" value="S13-like H2TH domain"/>
    <property type="match status" value="1"/>
</dbReference>
<evidence type="ECO:0000256" key="7">
    <source>
        <dbReference type="ARBA" id="ARBA00022771"/>
    </source>
</evidence>
<evidence type="ECO:0000313" key="20">
    <source>
        <dbReference type="Proteomes" id="UP000230340"/>
    </source>
</evidence>
<evidence type="ECO:0000256" key="15">
    <source>
        <dbReference type="ARBA" id="ARBA00044632"/>
    </source>
</evidence>
<keyword evidence="5" id="KW-0479">Metal-binding</keyword>
<evidence type="ECO:0000259" key="18">
    <source>
        <dbReference type="PROSITE" id="PS51068"/>
    </source>
</evidence>
<evidence type="ECO:0000256" key="8">
    <source>
        <dbReference type="ARBA" id="ARBA00022801"/>
    </source>
</evidence>
<dbReference type="FunFam" id="1.10.8.50:FF:000003">
    <property type="entry name" value="Formamidopyrimidine-DNA glycosylase"/>
    <property type="match status" value="1"/>
</dbReference>
<keyword evidence="14" id="KW-0326">Glycosidase</keyword>
<dbReference type="Pfam" id="PF06831">
    <property type="entry name" value="H2TH"/>
    <property type="match status" value="1"/>
</dbReference>
<evidence type="ECO:0000256" key="4">
    <source>
        <dbReference type="ARBA" id="ARBA00011245"/>
    </source>
</evidence>
<dbReference type="Pfam" id="PF01149">
    <property type="entry name" value="Fapy_DNA_glyco"/>
    <property type="match status" value="1"/>
</dbReference>
<protein>
    <submittedName>
        <fullName evidence="19">Formamidopyrimidine-DNA glycosylase</fullName>
    </submittedName>
</protein>
<evidence type="ECO:0000256" key="13">
    <source>
        <dbReference type="ARBA" id="ARBA00023268"/>
    </source>
</evidence>
<evidence type="ECO:0000256" key="11">
    <source>
        <dbReference type="ARBA" id="ARBA00023204"/>
    </source>
</evidence>
<keyword evidence="8" id="KW-0378">Hydrolase</keyword>
<name>A0A2H0XDZ1_UNCKA</name>
<dbReference type="InterPro" id="IPR015886">
    <property type="entry name" value="H2TH_FPG"/>
</dbReference>
<comment type="subunit">
    <text evidence="4">Monomer.</text>
</comment>
<gene>
    <name evidence="19" type="ORF">COT49_02370</name>
</gene>
<keyword evidence="9" id="KW-0862">Zinc</keyword>
<evidence type="ECO:0000313" key="19">
    <source>
        <dbReference type="EMBL" id="PIS23025.1"/>
    </source>
</evidence>
<keyword evidence="12" id="KW-0456">Lyase</keyword>
<evidence type="ECO:0000259" key="17">
    <source>
        <dbReference type="PROSITE" id="PS51066"/>
    </source>
</evidence>
<dbReference type="InterPro" id="IPR015887">
    <property type="entry name" value="DNA_glyclase_Znf_dom_DNA_BS"/>
</dbReference>
<dbReference type="InterPro" id="IPR010663">
    <property type="entry name" value="Znf_FPG/IleRS"/>
</dbReference>
<keyword evidence="13" id="KW-0511">Multifunctional enzyme</keyword>
<dbReference type="AlphaFoldDB" id="A0A2H0XDZ1"/>
<dbReference type="CDD" id="cd08966">
    <property type="entry name" value="EcFpg-like_N"/>
    <property type="match status" value="1"/>
</dbReference>
<reference evidence="20" key="1">
    <citation type="submission" date="2017-09" db="EMBL/GenBank/DDBJ databases">
        <title>Depth-based differentiation of microbial function through sediment-hosted aquifers and enrichment of novel symbionts in the deep terrestrial subsurface.</title>
        <authorList>
            <person name="Probst A.J."/>
            <person name="Ladd B."/>
            <person name="Jarett J.K."/>
            <person name="Geller-Mcgrath D.E."/>
            <person name="Sieber C.M.K."/>
            <person name="Emerson J.B."/>
            <person name="Anantharaman K."/>
            <person name="Thomas B.C."/>
            <person name="Malmstrom R."/>
            <person name="Stieglmeier M."/>
            <person name="Klingl A."/>
            <person name="Woyke T."/>
            <person name="Ryan C.M."/>
            <person name="Banfield J.F."/>
        </authorList>
    </citation>
    <scope>NUCLEOTIDE SEQUENCE [LARGE SCALE GENOMIC DNA]</scope>
</reference>
<dbReference type="SUPFAM" id="SSF81624">
    <property type="entry name" value="N-terminal domain of MutM-like DNA repair proteins"/>
    <property type="match status" value="1"/>
</dbReference>
<sequence>MPEFPEVYTIVSDLNREIAGKRIISIQILDPALARPSKDIIKSLVGKNVEGVSQLGKNIVLNFQGGGGLIFHLRMTGRLLFRKRDAGADPYTRLVFYFGENQLRFCEMRRFGYAQYLSKDEMEVLKSHREINMLNISGEEFTKRIKEKNTIVKRALLDQDMISGVGNIYANEALFLAKINPERLTKSLLPREINLLLASLKTVINEGISHRGATLPDKSFVDIYGKPGSEQNYFKVYGKNGKPCPICNSIIVVKQISQRGSFFCPTCQKNTAWNP</sequence>
<dbReference type="InterPro" id="IPR012319">
    <property type="entry name" value="FPG_cat"/>
</dbReference>
<keyword evidence="6" id="KW-0227">DNA damage</keyword>